<dbReference type="GO" id="GO:0005737">
    <property type="term" value="C:cytoplasm"/>
    <property type="evidence" value="ECO:0007669"/>
    <property type="project" value="TreeGrafter"/>
</dbReference>
<feature type="binding site" description="via carbamate group" evidence="7">
    <location>
        <position position="150"/>
    </location>
    <ligand>
        <name>Zn(2+)</name>
        <dbReference type="ChEBI" id="CHEBI:29105"/>
        <label>2</label>
    </ligand>
</feature>
<protein>
    <recommendedName>
        <fullName evidence="7">Allantoinase</fullName>
        <ecNumber evidence="7">3.5.2.5</ecNumber>
    </recommendedName>
    <alternativeName>
        <fullName evidence="7">Allantoin-utilizing enzyme</fullName>
    </alternativeName>
</protein>
<sequence length="453" mass="49417">MKFDSIIKNGLVILETGEQHVDVGISNGKIVAIAEDLGTDGKVIDAKGLVVSPGMIDAHVHITEPGGGYRDLWEGYDTGTRASAKGGVTSFMEMPLNQVPATVDSDSFNKKVDAGQGKLSVDVYSYGGLVPFNLDGGIQELDQEGVVAYKAFVATCGDRSIDGDFMNVDDYSLYEGMRQIAKTGKVLTIHAENAPITDKLGQIAYENGETSLAAYVDTRPVFTEVEPIQKIILFAKETGCKVHIAHVACAEGVDLVVKAQEEGVDITCETCTHYLYFYKEELDSIGPVVKCSPPIREKDRMPGMWDRLFDGKIDMVVSDHSPCTPDLKDKENAFEAWGGISGLQSNVDMFYDEAVQKRNMPLKLFADVIATNVAKRFGLVDKGSIAIGKDADFVLIKPNSPHVLKAEDLEYRNKISPYLDREYGAQVAMTIVRGTEVYSLENGVSDVKIGKFI</sequence>
<dbReference type="Pfam" id="PF01979">
    <property type="entry name" value="Amidohydro_1"/>
    <property type="match status" value="1"/>
</dbReference>
<dbReference type="GO" id="GO:0000256">
    <property type="term" value="P:allantoin catabolic process"/>
    <property type="evidence" value="ECO:0007669"/>
    <property type="project" value="UniProtKB-UniRule"/>
</dbReference>
<feature type="binding site" evidence="7">
    <location>
        <position position="59"/>
    </location>
    <ligand>
        <name>Zn(2+)</name>
        <dbReference type="ChEBI" id="CHEBI:29105"/>
        <label>1</label>
    </ligand>
</feature>
<keyword evidence="4 7" id="KW-0479">Metal-binding</keyword>
<comment type="PTM">
    <text evidence="7">Carboxylation allows a single lysine to coordinate two zinc ions.</text>
</comment>
<feature type="modified residue" description="N6-carboxylysine" evidence="7">
    <location>
        <position position="150"/>
    </location>
</feature>
<dbReference type="InterPro" id="IPR006680">
    <property type="entry name" value="Amidohydro-rel"/>
</dbReference>
<dbReference type="RefSeq" id="WP_186077869.1">
    <property type="nucleotide sequence ID" value="NZ_CAJEWB010000010.1"/>
</dbReference>
<accession>A0A6V7RF43</accession>
<gene>
    <name evidence="7 9" type="primary">allB</name>
    <name evidence="9" type="ORF">JEOPIN946_01278</name>
</gene>
<keyword evidence="3 7" id="KW-0659">Purine metabolism</keyword>
<comment type="similarity">
    <text evidence="1">Belongs to the metallo-dependent hydrolases superfamily. Hydantoinase/dihydropyrimidinase family.</text>
</comment>
<feature type="domain" description="Amidohydrolase-related" evidence="8">
    <location>
        <begin position="50"/>
        <end position="437"/>
    </location>
</feature>
<dbReference type="InterPro" id="IPR032466">
    <property type="entry name" value="Metal_Hydrolase"/>
</dbReference>
<dbReference type="Proteomes" id="UP000588186">
    <property type="component" value="Unassembled WGS sequence"/>
</dbReference>
<dbReference type="SUPFAM" id="SSF51338">
    <property type="entry name" value="Composite domain of metallo-dependent hydrolases"/>
    <property type="match status" value="1"/>
</dbReference>
<comment type="pathway">
    <text evidence="7">Nitrogen metabolism; (S)-allantoin degradation; allantoate from (S)-allantoin: step 1/1.</text>
</comment>
<comment type="similarity">
    <text evidence="7">Belongs to the metallo-dependent hydrolases superfamily. Allantoinase family.</text>
</comment>
<comment type="caution">
    <text evidence="9">The sequence shown here is derived from an EMBL/GenBank/DDBJ whole genome shotgun (WGS) entry which is preliminary data.</text>
</comment>
<keyword evidence="6 7" id="KW-0862">Zinc</keyword>
<feature type="binding site" evidence="7">
    <location>
        <position position="246"/>
    </location>
    <ligand>
        <name>Zn(2+)</name>
        <dbReference type="ChEBI" id="CHEBI:29105"/>
        <label>2</label>
    </ligand>
</feature>
<dbReference type="AlphaFoldDB" id="A0A6V7RF43"/>
<dbReference type="NCBIfam" id="NF005960">
    <property type="entry name" value="PRK08044.1"/>
    <property type="match status" value="1"/>
</dbReference>
<dbReference type="GO" id="GO:0006145">
    <property type="term" value="P:purine nucleobase catabolic process"/>
    <property type="evidence" value="ECO:0007669"/>
    <property type="project" value="TreeGrafter"/>
</dbReference>
<evidence type="ECO:0000259" key="8">
    <source>
        <dbReference type="Pfam" id="PF01979"/>
    </source>
</evidence>
<proteinExistence type="inferred from homology"/>
<evidence type="ECO:0000256" key="1">
    <source>
        <dbReference type="ARBA" id="ARBA00008829"/>
    </source>
</evidence>
<name>A0A6V7RF43_9BACL</name>
<dbReference type="Gene3D" id="2.30.40.10">
    <property type="entry name" value="Urease, subunit C, domain 1"/>
    <property type="match status" value="1"/>
</dbReference>
<comment type="catalytic activity">
    <reaction evidence="7">
        <text>(S)-allantoin + H2O = allantoate + H(+)</text>
        <dbReference type="Rhea" id="RHEA:17029"/>
        <dbReference type="ChEBI" id="CHEBI:15377"/>
        <dbReference type="ChEBI" id="CHEBI:15378"/>
        <dbReference type="ChEBI" id="CHEBI:15678"/>
        <dbReference type="ChEBI" id="CHEBI:17536"/>
        <dbReference type="EC" id="3.5.2.5"/>
    </reaction>
</comment>
<comment type="function">
    <text evidence="7">Catalyzes the conversion of allantoin (5-ureidohydantoin) to allantoic acid by hydrolytic cleavage of the five-member hydantoin ring.</text>
</comment>
<dbReference type="NCBIfam" id="TIGR03178">
    <property type="entry name" value="allantoinase"/>
    <property type="match status" value="1"/>
</dbReference>
<dbReference type="FunFam" id="3.20.20.140:FF:000174">
    <property type="entry name" value="Dihydropyrimidinase-related protein 2"/>
    <property type="match status" value="1"/>
</dbReference>
<dbReference type="HAMAP" id="MF_01645">
    <property type="entry name" value="Hydantoinase"/>
    <property type="match status" value="1"/>
</dbReference>
<evidence type="ECO:0000256" key="4">
    <source>
        <dbReference type="ARBA" id="ARBA00022723"/>
    </source>
</evidence>
<evidence type="ECO:0000256" key="2">
    <source>
        <dbReference type="ARBA" id="ARBA00011881"/>
    </source>
</evidence>
<dbReference type="GO" id="GO:0004038">
    <property type="term" value="F:allantoinase activity"/>
    <property type="evidence" value="ECO:0007669"/>
    <property type="project" value="UniProtKB-UniRule"/>
</dbReference>
<dbReference type="SUPFAM" id="SSF51556">
    <property type="entry name" value="Metallo-dependent hydrolases"/>
    <property type="match status" value="1"/>
</dbReference>
<dbReference type="EC" id="3.5.2.5" evidence="7"/>
<dbReference type="GO" id="GO:0050897">
    <property type="term" value="F:cobalt ion binding"/>
    <property type="evidence" value="ECO:0007669"/>
    <property type="project" value="InterPro"/>
</dbReference>
<keyword evidence="10" id="KW-1185">Reference proteome</keyword>
<feature type="binding site" description="via carbamate group" evidence="7">
    <location>
        <position position="150"/>
    </location>
    <ligand>
        <name>Zn(2+)</name>
        <dbReference type="ChEBI" id="CHEBI:29105"/>
        <label>1</label>
    </ligand>
</feature>
<reference evidence="9 10" key="1">
    <citation type="submission" date="2020-07" db="EMBL/GenBank/DDBJ databases">
        <authorList>
            <person name="Criscuolo A."/>
        </authorList>
    </citation>
    <scope>NUCLEOTIDE SEQUENCE [LARGE SCALE GENOMIC DNA]</scope>
    <source>
        <strain evidence="9">CIP107946</strain>
    </source>
</reference>
<comment type="cofactor">
    <cofactor evidence="7">
        <name>Zn(2+)</name>
        <dbReference type="ChEBI" id="CHEBI:29105"/>
    </cofactor>
    <text evidence="7">Binds 2 Zn(2+) ions per subunit.</text>
</comment>
<evidence type="ECO:0000256" key="3">
    <source>
        <dbReference type="ARBA" id="ARBA00022631"/>
    </source>
</evidence>
<dbReference type="EMBL" id="CAJEWB010000010">
    <property type="protein sequence ID" value="CAD2076525.1"/>
    <property type="molecule type" value="Genomic_DNA"/>
</dbReference>
<dbReference type="Gene3D" id="3.20.20.140">
    <property type="entry name" value="Metal-dependent hydrolases"/>
    <property type="match status" value="1"/>
</dbReference>
<feature type="binding site" evidence="7">
    <location>
        <position position="190"/>
    </location>
    <ligand>
        <name>Zn(2+)</name>
        <dbReference type="ChEBI" id="CHEBI:29105"/>
        <label>2</label>
    </ligand>
</feature>
<dbReference type="InterPro" id="IPR017593">
    <property type="entry name" value="Allantoinase"/>
</dbReference>
<organism evidence="9 10">
    <name type="scientific">Phocicoccus pinnipedialis</name>
    <dbReference type="NCBI Taxonomy" id="110845"/>
    <lineage>
        <taxon>Bacteria</taxon>
        <taxon>Bacillati</taxon>
        <taxon>Bacillota</taxon>
        <taxon>Bacilli</taxon>
        <taxon>Bacillales</taxon>
        <taxon>Salinicoccaceae</taxon>
        <taxon>Phocicoccus</taxon>
    </lineage>
</organism>
<comment type="subunit">
    <text evidence="2 7">Homotetramer.</text>
</comment>
<dbReference type="PANTHER" id="PTHR43668:SF4">
    <property type="entry name" value="ALLANTOINASE"/>
    <property type="match status" value="1"/>
</dbReference>
<evidence type="ECO:0000256" key="6">
    <source>
        <dbReference type="ARBA" id="ARBA00022833"/>
    </source>
</evidence>
<evidence type="ECO:0000256" key="7">
    <source>
        <dbReference type="HAMAP-Rule" id="MF_01645"/>
    </source>
</evidence>
<dbReference type="GO" id="GO:0008270">
    <property type="term" value="F:zinc ion binding"/>
    <property type="evidence" value="ECO:0007669"/>
    <property type="project" value="InterPro"/>
</dbReference>
<evidence type="ECO:0000313" key="10">
    <source>
        <dbReference type="Proteomes" id="UP000588186"/>
    </source>
</evidence>
<dbReference type="UniPathway" id="UPA00395">
    <property type="reaction ID" value="UER00653"/>
</dbReference>
<keyword evidence="5 7" id="KW-0378">Hydrolase</keyword>
<feature type="binding site" evidence="7">
    <location>
        <position position="319"/>
    </location>
    <ligand>
        <name>Zn(2+)</name>
        <dbReference type="ChEBI" id="CHEBI:29105"/>
        <label>1</label>
    </ligand>
</feature>
<dbReference type="InterPro" id="IPR047604">
    <property type="entry name" value="Allantoinase_bact"/>
</dbReference>
<dbReference type="InterPro" id="IPR011059">
    <property type="entry name" value="Metal-dep_hydrolase_composite"/>
</dbReference>
<evidence type="ECO:0000313" key="9">
    <source>
        <dbReference type="EMBL" id="CAD2076525.1"/>
    </source>
</evidence>
<dbReference type="PANTHER" id="PTHR43668">
    <property type="entry name" value="ALLANTOINASE"/>
    <property type="match status" value="1"/>
</dbReference>
<dbReference type="InterPro" id="IPR050138">
    <property type="entry name" value="DHOase/Allantoinase_Hydrolase"/>
</dbReference>
<feature type="binding site" evidence="7">
    <location>
        <position position="61"/>
    </location>
    <ligand>
        <name>Zn(2+)</name>
        <dbReference type="ChEBI" id="CHEBI:29105"/>
        <label>1</label>
    </ligand>
</feature>
<evidence type="ECO:0000256" key="5">
    <source>
        <dbReference type="ARBA" id="ARBA00022801"/>
    </source>
</evidence>